<reference evidence="2 3" key="1">
    <citation type="journal article" date="2015" name="Microbiome">
        <title>Genomic resolution of linkages in carbon, nitrogen, and sulfur cycling among widespread estuary sediment bacteria.</title>
        <authorList>
            <person name="Baker B.J."/>
            <person name="Lazar C.S."/>
            <person name="Teske A.P."/>
            <person name="Dick G.J."/>
        </authorList>
    </citation>
    <scope>NUCLEOTIDE SEQUENCE [LARGE SCALE GENOMIC DNA]</scope>
    <source>
        <strain evidence="2">SM23_42</strain>
    </source>
</reference>
<keyword evidence="1" id="KW-0472">Membrane</keyword>
<dbReference type="STRING" id="1703779.AMJ83_02400"/>
<evidence type="ECO:0000313" key="2">
    <source>
        <dbReference type="EMBL" id="KPK64570.1"/>
    </source>
</evidence>
<comment type="caution">
    <text evidence="2">The sequence shown here is derived from an EMBL/GenBank/DDBJ whole genome shotgun (WGS) entry which is preliminary data.</text>
</comment>
<evidence type="ECO:0008006" key="4">
    <source>
        <dbReference type="Google" id="ProtNLM"/>
    </source>
</evidence>
<evidence type="ECO:0000256" key="1">
    <source>
        <dbReference type="SAM" id="Phobius"/>
    </source>
</evidence>
<dbReference type="SUPFAM" id="SSF54523">
    <property type="entry name" value="Pili subunits"/>
    <property type="match status" value="1"/>
</dbReference>
<keyword evidence="1" id="KW-0812">Transmembrane</keyword>
<sequence>MGNNTRSNKHNKQHISFGFTLVELMVVIGIIGIIAVLAVPNFARMQRQARIRGACIKTAQHFKQLRERAISTGGTYEIAIAFPDKYHYRMRRPDGSTEDFKLGGLAGPSVYFGGVGVAGQPPEANIAAPGVNGNDFPLGRLIIDGRGGATSGALYITNGRDNWAVGVTRLGKVATYQYMNGSWN</sequence>
<evidence type="ECO:0000313" key="3">
    <source>
        <dbReference type="Proteomes" id="UP000051373"/>
    </source>
</evidence>
<name>A0A0S8FWU5_UNCW3</name>
<keyword evidence="1" id="KW-1133">Transmembrane helix</keyword>
<dbReference type="NCBIfam" id="TIGR02532">
    <property type="entry name" value="IV_pilin_GFxxxE"/>
    <property type="match status" value="1"/>
</dbReference>
<dbReference type="Gene3D" id="3.30.700.10">
    <property type="entry name" value="Glycoprotein, Type 4 Pilin"/>
    <property type="match status" value="1"/>
</dbReference>
<dbReference type="Proteomes" id="UP000051373">
    <property type="component" value="Unassembled WGS sequence"/>
</dbReference>
<proteinExistence type="predicted"/>
<dbReference type="AlphaFoldDB" id="A0A0S8FWU5"/>
<dbReference type="EMBL" id="LJUJ01000002">
    <property type="protein sequence ID" value="KPK64570.1"/>
    <property type="molecule type" value="Genomic_DNA"/>
</dbReference>
<dbReference type="InterPro" id="IPR012902">
    <property type="entry name" value="N_methyl_site"/>
</dbReference>
<organism evidence="2 3">
    <name type="scientific">candidate division WOR_3 bacterium SM23_42</name>
    <dbReference type="NCBI Taxonomy" id="1703779"/>
    <lineage>
        <taxon>Bacteria</taxon>
        <taxon>Bacteria division WOR-3</taxon>
    </lineage>
</organism>
<protein>
    <recommendedName>
        <fullName evidence="4">General secretion pathway GspH domain-containing protein</fullName>
    </recommendedName>
</protein>
<accession>A0A0S8FWU5</accession>
<feature type="transmembrane region" description="Helical" evidence="1">
    <location>
        <begin position="20"/>
        <end position="43"/>
    </location>
</feature>
<gene>
    <name evidence="2" type="ORF">AMJ83_02400</name>
</gene>
<dbReference type="Pfam" id="PF07963">
    <property type="entry name" value="N_methyl"/>
    <property type="match status" value="1"/>
</dbReference>
<dbReference type="InterPro" id="IPR045584">
    <property type="entry name" value="Pilin-like"/>
</dbReference>